<feature type="signal peptide" evidence="1">
    <location>
        <begin position="1"/>
        <end position="24"/>
    </location>
</feature>
<dbReference type="RefSeq" id="WP_111373666.1">
    <property type="nucleotide sequence ID" value="NZ_CP029480.1"/>
</dbReference>
<dbReference type="InterPro" id="IPR055015">
    <property type="entry name" value="GCX_COOH"/>
</dbReference>
<protein>
    <recommendedName>
        <fullName evidence="4">DUF5050 domain-containing protein</fullName>
    </recommendedName>
</protein>
<evidence type="ECO:0008006" key="4">
    <source>
        <dbReference type="Google" id="ProtNLM"/>
    </source>
</evidence>
<dbReference type="NCBIfam" id="NF045639">
    <property type="entry name" value="GCX_COOH"/>
    <property type="match status" value="1"/>
</dbReference>
<dbReference type="AlphaFoldDB" id="A0A2Z4GH98"/>
<evidence type="ECO:0000313" key="3">
    <source>
        <dbReference type="Proteomes" id="UP000249873"/>
    </source>
</evidence>
<keyword evidence="3" id="KW-1185">Reference proteome</keyword>
<evidence type="ECO:0000313" key="2">
    <source>
        <dbReference type="EMBL" id="AWW00299.1"/>
    </source>
</evidence>
<dbReference type="EMBL" id="CP029480">
    <property type="protein sequence ID" value="AWW00299.1"/>
    <property type="molecule type" value="Genomic_DNA"/>
</dbReference>
<name>A0A2Z4GH98_9BACT</name>
<proteinExistence type="predicted"/>
<dbReference type="Proteomes" id="UP000249873">
    <property type="component" value="Chromosome"/>
</dbReference>
<dbReference type="OrthoDB" id="1489153at2"/>
<gene>
    <name evidence="2" type="ORF">DJ013_19825</name>
</gene>
<keyword evidence="1" id="KW-0732">Signal</keyword>
<feature type="chain" id="PRO_5016437035" description="DUF5050 domain-containing protein" evidence="1">
    <location>
        <begin position="25"/>
        <end position="903"/>
    </location>
</feature>
<dbReference type="KEGG" id="als:DJ013_19825"/>
<evidence type="ECO:0000256" key="1">
    <source>
        <dbReference type="SAM" id="SignalP"/>
    </source>
</evidence>
<dbReference type="SUPFAM" id="SSF69304">
    <property type="entry name" value="Tricorn protease N-terminal domain"/>
    <property type="match status" value="1"/>
</dbReference>
<organism evidence="2 3">
    <name type="scientific">Arcticibacterium luteifluviistationis</name>
    <dbReference type="NCBI Taxonomy" id="1784714"/>
    <lineage>
        <taxon>Bacteria</taxon>
        <taxon>Pseudomonadati</taxon>
        <taxon>Bacteroidota</taxon>
        <taxon>Cytophagia</taxon>
        <taxon>Cytophagales</taxon>
        <taxon>Leadbetterellaceae</taxon>
        <taxon>Arcticibacterium</taxon>
    </lineage>
</organism>
<accession>A0A2Z4GH98</accession>
<sequence>MVRLNRILYFTLFLSIIKTLSAFSQSNPKAFLDINTSLHANDFGDFFIYQDSIAYVVVRDAKKTNSNNIEIHRLIKDSIDLVCTLNSGKISFYEAGNKLFFLHQIGNNYNKDLYSIKDDHVNFITNLESGIISGPKLTLNGYFVYPEYYQDSFRLIKIEENHTDTIPINFSLNPIPNINFLENIDDKLYFTIGSYESDSLNLFSFNTSDNSIIELGKITNELYESNSVDDFLLLHNFKRLLKIDYNFGITYDSLFLSNTDQNKFVLNKHLYFTYGSLDPEEFDGIYRFNTNSLEVQKINDNPISTSLYQRVGENMIYFQGYDRVARKTNYYTSDSLFQEYTVVPPLPLPFIFHQVTSSFIFKGELFEVQKYARERSYDDYYSRIIKYNFQTQEVTIVIDSFEDSLHLSDAESVIFSEPILFENHFYITQSVDRQFWRVWGLKKTLWKSDGSRSQTKPIKTFSSRTESAGIYGLNSNKNDLFFFAQKEDGFHLQITDASRKNTKDFVDSTFTKFGSPETESKLYKLDNRIFYICHNTSSFSTHNPVLACTDGSKKGTQFVTGNVGNISEPEKFQIHEDYLYFIDKYKRLFRTKNSQAEQLNQNGLVYEYFISENHIYFNQNTTFYSINLTTNVKEERRISLNDSAIFIKTIGLVNNKLLFTVSEDRKIKLFTLSHGENNPRFIKEIPQHPYVYTNFKEHFYFTTSDGNAGLWKTDGTTLGTNKIYSNFLSSSIVACDDFLIFPSVNFQYFISYDGTEFNHLDIMHEPYYHIGNVQWESFPLGDHIIYNRNKHSYITYGKKENTSLYNKEPVYNVTSVGNKSFFSSYSEDYGNELWVDQSCKQNLNLTSVEENTNLYSAQGLINSSQNILTSDVIYRAGKSISLQPGFKTEDNIYFKAEIEDCDN</sequence>
<reference evidence="2 3" key="1">
    <citation type="submission" date="2018-05" db="EMBL/GenBank/DDBJ databases">
        <title>Complete genome sequence of Arcticibacterium luteifluviistationis SM1504T, a cytophagaceae bacterium isolated from Arctic surface seawater.</title>
        <authorList>
            <person name="Li Y."/>
            <person name="Qin Q.-L."/>
        </authorList>
    </citation>
    <scope>NUCLEOTIDE SEQUENCE [LARGE SCALE GENOMIC DNA]</scope>
    <source>
        <strain evidence="2 3">SM1504</strain>
    </source>
</reference>